<dbReference type="Proteomes" id="UP000299102">
    <property type="component" value="Unassembled WGS sequence"/>
</dbReference>
<sequence length="155" mass="16916">MQLTVVSDYSCGLRGVLGLPANEEKEIKPDVPTDCSDARRRGSRVYAYIRSRGSASGPGACELAISAYVTFYKQTLKSVGIRREYSRRPAHRISANGSPARPRLATAAGPGEKMQAEKQWHSRRPARAAGTYACDSSSLRPRVHSVPCSRSVYNS</sequence>
<name>A0A4C1U0B8_EUMVA</name>
<comment type="caution">
    <text evidence="2">The sequence shown here is derived from an EMBL/GenBank/DDBJ whole genome shotgun (WGS) entry which is preliminary data.</text>
</comment>
<accession>A0A4C1U0B8</accession>
<dbReference type="AlphaFoldDB" id="A0A4C1U0B8"/>
<gene>
    <name evidence="2" type="ORF">EVAR_8944_1</name>
</gene>
<dbReference type="EMBL" id="BGZK01000111">
    <property type="protein sequence ID" value="GBP19783.1"/>
    <property type="molecule type" value="Genomic_DNA"/>
</dbReference>
<protein>
    <submittedName>
        <fullName evidence="2">Uncharacterized protein</fullName>
    </submittedName>
</protein>
<evidence type="ECO:0000256" key="1">
    <source>
        <dbReference type="SAM" id="MobiDB-lite"/>
    </source>
</evidence>
<feature type="region of interest" description="Disordered" evidence="1">
    <location>
        <begin position="83"/>
        <end position="155"/>
    </location>
</feature>
<organism evidence="2 3">
    <name type="scientific">Eumeta variegata</name>
    <name type="common">Bagworm moth</name>
    <name type="synonym">Eumeta japonica</name>
    <dbReference type="NCBI Taxonomy" id="151549"/>
    <lineage>
        <taxon>Eukaryota</taxon>
        <taxon>Metazoa</taxon>
        <taxon>Ecdysozoa</taxon>
        <taxon>Arthropoda</taxon>
        <taxon>Hexapoda</taxon>
        <taxon>Insecta</taxon>
        <taxon>Pterygota</taxon>
        <taxon>Neoptera</taxon>
        <taxon>Endopterygota</taxon>
        <taxon>Lepidoptera</taxon>
        <taxon>Glossata</taxon>
        <taxon>Ditrysia</taxon>
        <taxon>Tineoidea</taxon>
        <taxon>Psychidae</taxon>
        <taxon>Oiketicinae</taxon>
        <taxon>Eumeta</taxon>
    </lineage>
</organism>
<keyword evidence="3" id="KW-1185">Reference proteome</keyword>
<evidence type="ECO:0000313" key="2">
    <source>
        <dbReference type="EMBL" id="GBP19783.1"/>
    </source>
</evidence>
<proteinExistence type="predicted"/>
<evidence type="ECO:0000313" key="3">
    <source>
        <dbReference type="Proteomes" id="UP000299102"/>
    </source>
</evidence>
<reference evidence="2 3" key="1">
    <citation type="journal article" date="2019" name="Commun. Biol.">
        <title>The bagworm genome reveals a unique fibroin gene that provides high tensile strength.</title>
        <authorList>
            <person name="Kono N."/>
            <person name="Nakamura H."/>
            <person name="Ohtoshi R."/>
            <person name="Tomita M."/>
            <person name="Numata K."/>
            <person name="Arakawa K."/>
        </authorList>
    </citation>
    <scope>NUCLEOTIDE SEQUENCE [LARGE SCALE GENOMIC DNA]</scope>
</reference>